<dbReference type="GO" id="GO:0006508">
    <property type="term" value="P:proteolysis"/>
    <property type="evidence" value="ECO:0007669"/>
    <property type="project" value="UniProtKB-KW"/>
</dbReference>
<dbReference type="GO" id="GO:0008233">
    <property type="term" value="F:peptidase activity"/>
    <property type="evidence" value="ECO:0007669"/>
    <property type="project" value="UniProtKB-KW"/>
</dbReference>
<feature type="transmembrane region" description="Helical" evidence="8">
    <location>
        <begin position="109"/>
        <end position="129"/>
    </location>
</feature>
<keyword evidence="10" id="KW-1185">Reference proteome</keyword>
<dbReference type="STRING" id="341036.SAMN05660649_01013"/>
<reference evidence="10" key="1">
    <citation type="submission" date="2016-10" db="EMBL/GenBank/DDBJ databases">
        <authorList>
            <person name="Varghese N."/>
            <person name="Submissions S."/>
        </authorList>
    </citation>
    <scope>NUCLEOTIDE SEQUENCE [LARGE SCALE GENOMIC DNA]</scope>
    <source>
        <strain evidence="10">DSM 17038</strain>
    </source>
</reference>
<evidence type="ECO:0000256" key="1">
    <source>
        <dbReference type="ARBA" id="ARBA00022475"/>
    </source>
</evidence>
<sequence length="219" mass="24215">MNINQLATGIANYLSRELALDTTKIDTIRFGLEIIFAALIKGIILISLAHFLGILPEVVFAMVCGAIYRLLSGGAHCDGYWRCLTLGVLTYLGAGELGIYLGPYLSTDLLVYALLTGYLLFFVCVLIWVPGEVPYKKFTSISERSMFKILSLIYLSLWLGVSIIVMHYVNPSLALAGLVAVIIQTISYSPPGYKIIFLLDNLLAGLFKERRCPVNETEH</sequence>
<dbReference type="Pfam" id="PF04647">
    <property type="entry name" value="AgrB"/>
    <property type="match status" value="1"/>
</dbReference>
<evidence type="ECO:0000256" key="7">
    <source>
        <dbReference type="ARBA" id="ARBA00023136"/>
    </source>
</evidence>
<dbReference type="GO" id="GO:0016020">
    <property type="term" value="C:membrane"/>
    <property type="evidence" value="ECO:0007669"/>
    <property type="project" value="InterPro"/>
</dbReference>
<accession>A0A1I2Q2L8</accession>
<dbReference type="RefSeq" id="WP_092469356.1">
    <property type="nucleotide sequence ID" value="NZ_FOOX01000003.1"/>
</dbReference>
<organism evidence="9 10">
    <name type="scientific">Desulfotruncus arcticus DSM 17038</name>
    <dbReference type="NCBI Taxonomy" id="1121424"/>
    <lineage>
        <taxon>Bacteria</taxon>
        <taxon>Bacillati</taxon>
        <taxon>Bacillota</taxon>
        <taxon>Clostridia</taxon>
        <taxon>Eubacteriales</taxon>
        <taxon>Desulfallaceae</taxon>
        <taxon>Desulfotruncus</taxon>
    </lineage>
</organism>
<dbReference type="GO" id="GO:0009372">
    <property type="term" value="P:quorum sensing"/>
    <property type="evidence" value="ECO:0007669"/>
    <property type="project" value="UniProtKB-KW"/>
</dbReference>
<protein>
    <submittedName>
        <fullName evidence="9">Accessory gene regulator B</fullName>
    </submittedName>
</protein>
<dbReference type="OrthoDB" id="2854767at2"/>
<dbReference type="Proteomes" id="UP000199337">
    <property type="component" value="Unassembled WGS sequence"/>
</dbReference>
<evidence type="ECO:0000313" key="9">
    <source>
        <dbReference type="EMBL" id="SFG22140.1"/>
    </source>
</evidence>
<feature type="transmembrane region" description="Helical" evidence="8">
    <location>
        <begin position="175"/>
        <end position="199"/>
    </location>
</feature>
<gene>
    <name evidence="9" type="ORF">SAMN05660649_01013</name>
</gene>
<evidence type="ECO:0000313" key="10">
    <source>
        <dbReference type="Proteomes" id="UP000199337"/>
    </source>
</evidence>
<keyword evidence="3" id="KW-0645">Protease</keyword>
<keyword evidence="4 8" id="KW-0812">Transmembrane</keyword>
<feature type="transmembrane region" description="Helical" evidence="8">
    <location>
        <begin position="30"/>
        <end position="48"/>
    </location>
</feature>
<evidence type="ECO:0000256" key="2">
    <source>
        <dbReference type="ARBA" id="ARBA00022654"/>
    </source>
</evidence>
<keyword evidence="1" id="KW-1003">Cell membrane</keyword>
<evidence type="ECO:0000256" key="5">
    <source>
        <dbReference type="ARBA" id="ARBA00022801"/>
    </source>
</evidence>
<feature type="transmembrane region" description="Helical" evidence="8">
    <location>
        <begin position="149"/>
        <end position="169"/>
    </location>
</feature>
<keyword evidence="7 8" id="KW-0472">Membrane</keyword>
<dbReference type="SMART" id="SM00793">
    <property type="entry name" value="AgrB"/>
    <property type="match status" value="1"/>
</dbReference>
<evidence type="ECO:0000256" key="8">
    <source>
        <dbReference type="SAM" id="Phobius"/>
    </source>
</evidence>
<keyword evidence="5" id="KW-0378">Hydrolase</keyword>
<feature type="transmembrane region" description="Helical" evidence="8">
    <location>
        <begin position="83"/>
        <end position="103"/>
    </location>
</feature>
<proteinExistence type="predicted"/>
<keyword evidence="6 8" id="KW-1133">Transmembrane helix</keyword>
<evidence type="ECO:0000256" key="4">
    <source>
        <dbReference type="ARBA" id="ARBA00022692"/>
    </source>
</evidence>
<dbReference type="EMBL" id="FOOX01000003">
    <property type="protein sequence ID" value="SFG22140.1"/>
    <property type="molecule type" value="Genomic_DNA"/>
</dbReference>
<keyword evidence="2" id="KW-0673">Quorum sensing</keyword>
<dbReference type="InterPro" id="IPR006741">
    <property type="entry name" value="AgrB"/>
</dbReference>
<evidence type="ECO:0000256" key="3">
    <source>
        <dbReference type="ARBA" id="ARBA00022670"/>
    </source>
</evidence>
<dbReference type="AlphaFoldDB" id="A0A1I2Q2L8"/>
<evidence type="ECO:0000256" key="6">
    <source>
        <dbReference type="ARBA" id="ARBA00022989"/>
    </source>
</evidence>
<name>A0A1I2Q2L8_9FIRM</name>